<name>A0A7J6KLA2_PERCH</name>
<evidence type="ECO:0000313" key="1">
    <source>
        <dbReference type="EMBL" id="KAF4647744.1"/>
    </source>
</evidence>
<organism evidence="1 2">
    <name type="scientific">Perkinsus chesapeaki</name>
    <name type="common">Clam parasite</name>
    <name type="synonym">Perkinsus andrewsi</name>
    <dbReference type="NCBI Taxonomy" id="330153"/>
    <lineage>
        <taxon>Eukaryota</taxon>
        <taxon>Sar</taxon>
        <taxon>Alveolata</taxon>
        <taxon>Perkinsozoa</taxon>
        <taxon>Perkinsea</taxon>
        <taxon>Perkinsida</taxon>
        <taxon>Perkinsidae</taxon>
        <taxon>Perkinsus</taxon>
    </lineage>
</organism>
<feature type="non-terminal residue" evidence="1">
    <location>
        <position position="171"/>
    </location>
</feature>
<sequence>RSSWTKYWNIAREKWEYECKQESETFKDGSGTEVATLPIPKSIDIEAWRRQPIVKALLSLDHVKDLVGILESLEGKPDEMRQGELQNVGSRATAAATQALEKLFDIERDSRDASPLHSRLWGAIIDHTQVGDREFVTESCRNGCPLGINLELVRSDGIHPIKEVKRGNGSV</sequence>
<reference evidence="1 2" key="1">
    <citation type="submission" date="2020-04" db="EMBL/GenBank/DDBJ databases">
        <title>Perkinsus chesapeaki whole genome sequence.</title>
        <authorList>
            <person name="Bogema D.R."/>
        </authorList>
    </citation>
    <scope>NUCLEOTIDE SEQUENCE [LARGE SCALE GENOMIC DNA]</scope>
    <source>
        <strain evidence="1">ATCC PRA-425</strain>
    </source>
</reference>
<dbReference type="AlphaFoldDB" id="A0A7J6KLA2"/>
<protein>
    <submittedName>
        <fullName evidence="1">Uncharacterized protein</fullName>
    </submittedName>
</protein>
<proteinExistence type="predicted"/>
<dbReference type="Proteomes" id="UP000591131">
    <property type="component" value="Unassembled WGS sequence"/>
</dbReference>
<dbReference type="EMBL" id="JAAPAO010002403">
    <property type="protein sequence ID" value="KAF4647744.1"/>
    <property type="molecule type" value="Genomic_DNA"/>
</dbReference>
<comment type="caution">
    <text evidence="1">The sequence shown here is derived from an EMBL/GenBank/DDBJ whole genome shotgun (WGS) entry which is preliminary data.</text>
</comment>
<evidence type="ECO:0000313" key="2">
    <source>
        <dbReference type="Proteomes" id="UP000591131"/>
    </source>
</evidence>
<keyword evidence="2" id="KW-1185">Reference proteome</keyword>
<gene>
    <name evidence="1" type="ORF">FOL47_004213</name>
</gene>
<feature type="non-terminal residue" evidence="1">
    <location>
        <position position="1"/>
    </location>
</feature>
<accession>A0A7J6KLA2</accession>